<keyword evidence="3" id="KW-1185">Reference proteome</keyword>
<evidence type="ECO:0000313" key="3">
    <source>
        <dbReference type="Proteomes" id="UP001152799"/>
    </source>
</evidence>
<accession>A0A9N9MIU7</accession>
<evidence type="ECO:0000256" key="1">
    <source>
        <dbReference type="SAM" id="SignalP"/>
    </source>
</evidence>
<organism evidence="2 3">
    <name type="scientific">Ceutorhynchus assimilis</name>
    <name type="common">cabbage seed weevil</name>
    <dbReference type="NCBI Taxonomy" id="467358"/>
    <lineage>
        <taxon>Eukaryota</taxon>
        <taxon>Metazoa</taxon>
        <taxon>Ecdysozoa</taxon>
        <taxon>Arthropoda</taxon>
        <taxon>Hexapoda</taxon>
        <taxon>Insecta</taxon>
        <taxon>Pterygota</taxon>
        <taxon>Neoptera</taxon>
        <taxon>Endopterygota</taxon>
        <taxon>Coleoptera</taxon>
        <taxon>Polyphaga</taxon>
        <taxon>Cucujiformia</taxon>
        <taxon>Curculionidae</taxon>
        <taxon>Ceutorhynchinae</taxon>
        <taxon>Ceutorhynchus</taxon>
    </lineage>
</organism>
<dbReference type="Proteomes" id="UP001152799">
    <property type="component" value="Chromosome 2"/>
</dbReference>
<feature type="chain" id="PRO_5040249957" evidence="1">
    <location>
        <begin position="20"/>
        <end position="88"/>
    </location>
</feature>
<reference evidence="2" key="1">
    <citation type="submission" date="2022-01" db="EMBL/GenBank/DDBJ databases">
        <authorList>
            <person name="King R."/>
        </authorList>
    </citation>
    <scope>NUCLEOTIDE SEQUENCE</scope>
</reference>
<evidence type="ECO:0000313" key="2">
    <source>
        <dbReference type="EMBL" id="CAG9764583.1"/>
    </source>
</evidence>
<proteinExistence type="predicted"/>
<keyword evidence="1" id="KW-0732">Signal</keyword>
<protein>
    <submittedName>
        <fullName evidence="2">Uncharacterized protein</fullName>
    </submittedName>
</protein>
<feature type="signal peptide" evidence="1">
    <location>
        <begin position="1"/>
        <end position="19"/>
    </location>
</feature>
<dbReference type="AlphaFoldDB" id="A0A9N9MIU7"/>
<gene>
    <name evidence="2" type="ORF">CEUTPL_LOCUS5218</name>
</gene>
<dbReference type="OrthoDB" id="6236007at2759"/>
<name>A0A9N9MIU7_9CUCU</name>
<sequence>MNSLTVIAFFGFIFCAATADNIIQPNPCQHIKCGGPNLVCRGSNACADRCNSTICTLELTYGCFCKPGFCKNSCNNCIEDPRITRKPT</sequence>
<dbReference type="EMBL" id="OU892278">
    <property type="protein sequence ID" value="CAG9764583.1"/>
    <property type="molecule type" value="Genomic_DNA"/>
</dbReference>